<accession>A0AAD4CZU0</accession>
<keyword evidence="1" id="KW-0238">DNA-binding</keyword>
<evidence type="ECO:0000256" key="1">
    <source>
        <dbReference type="ARBA" id="ARBA00023125"/>
    </source>
</evidence>
<dbReference type="Pfam" id="PF03221">
    <property type="entry name" value="HTH_Tnp_Tc5"/>
    <property type="match status" value="1"/>
</dbReference>
<dbReference type="Gene3D" id="1.10.10.60">
    <property type="entry name" value="Homeodomain-like"/>
    <property type="match status" value="1"/>
</dbReference>
<dbReference type="SUPFAM" id="SSF46689">
    <property type="entry name" value="Homeodomain-like"/>
    <property type="match status" value="1"/>
</dbReference>
<protein>
    <recommendedName>
        <fullName evidence="2">HTH CENPB-type domain-containing protein</fullName>
    </recommendedName>
</protein>
<comment type="caution">
    <text evidence="3">The sequence shown here is derived from an EMBL/GenBank/DDBJ whole genome shotgun (WGS) entry which is preliminary data.</text>
</comment>
<feature type="domain" description="HTH CENPB-type" evidence="2">
    <location>
        <begin position="11"/>
        <end position="93"/>
    </location>
</feature>
<evidence type="ECO:0000313" key="3">
    <source>
        <dbReference type="EMBL" id="KAG0248500.1"/>
    </source>
</evidence>
<reference evidence="3" key="1">
    <citation type="journal article" date="2020" name="Fungal Divers.">
        <title>Resolving the Mortierellaceae phylogeny through synthesis of multi-gene phylogenetics and phylogenomics.</title>
        <authorList>
            <person name="Vandepol N."/>
            <person name="Liber J."/>
            <person name="Desiro A."/>
            <person name="Na H."/>
            <person name="Kennedy M."/>
            <person name="Barry K."/>
            <person name="Grigoriev I.V."/>
            <person name="Miller A.N."/>
            <person name="O'Donnell K."/>
            <person name="Stajich J.E."/>
            <person name="Bonito G."/>
        </authorList>
    </citation>
    <scope>NUCLEOTIDE SEQUENCE</scope>
    <source>
        <strain evidence="3">NRRL 28262</strain>
    </source>
</reference>
<dbReference type="InterPro" id="IPR006600">
    <property type="entry name" value="HTH_CenpB_DNA-bd_dom"/>
</dbReference>
<dbReference type="Proteomes" id="UP001194580">
    <property type="component" value="Unassembled WGS sequence"/>
</dbReference>
<feature type="non-terminal residue" evidence="3">
    <location>
        <position position="1"/>
    </location>
</feature>
<name>A0AAD4CZU0_9FUNG</name>
<sequence length="113" mass="12956">IRSAAKALPEGAHYIVKWKDTMLEQVMLCWLHDQRKKNVPVSGKLMKDAGHFACTGLCDLRDESDGSRFKAPLSFSAWWLDKFRKRYHISRCQLHGEAGVDLEAIEPELMAIR</sequence>
<gene>
    <name evidence="3" type="ORF">BGZ95_008026</name>
</gene>
<evidence type="ECO:0000313" key="4">
    <source>
        <dbReference type="Proteomes" id="UP001194580"/>
    </source>
</evidence>
<dbReference type="InterPro" id="IPR009057">
    <property type="entry name" value="Homeodomain-like_sf"/>
</dbReference>
<dbReference type="EMBL" id="JAAAIL010004056">
    <property type="protein sequence ID" value="KAG0248500.1"/>
    <property type="molecule type" value="Genomic_DNA"/>
</dbReference>
<dbReference type="PROSITE" id="PS51253">
    <property type="entry name" value="HTH_CENPB"/>
    <property type="match status" value="1"/>
</dbReference>
<evidence type="ECO:0000259" key="2">
    <source>
        <dbReference type="PROSITE" id="PS51253"/>
    </source>
</evidence>
<proteinExistence type="predicted"/>
<dbReference type="GO" id="GO:0003677">
    <property type="term" value="F:DNA binding"/>
    <property type="evidence" value="ECO:0007669"/>
    <property type="project" value="UniProtKB-KW"/>
</dbReference>
<keyword evidence="4" id="KW-1185">Reference proteome</keyword>
<dbReference type="AlphaFoldDB" id="A0AAD4CZU0"/>
<organism evidence="3 4">
    <name type="scientific">Linnemannia exigua</name>
    <dbReference type="NCBI Taxonomy" id="604196"/>
    <lineage>
        <taxon>Eukaryota</taxon>
        <taxon>Fungi</taxon>
        <taxon>Fungi incertae sedis</taxon>
        <taxon>Mucoromycota</taxon>
        <taxon>Mortierellomycotina</taxon>
        <taxon>Mortierellomycetes</taxon>
        <taxon>Mortierellales</taxon>
        <taxon>Mortierellaceae</taxon>
        <taxon>Linnemannia</taxon>
    </lineage>
</organism>